<dbReference type="EMBL" id="CP031311">
    <property type="protein sequence ID" value="QCC46844.1"/>
    <property type="molecule type" value="Genomic_DNA"/>
</dbReference>
<gene>
    <name evidence="2" type="ORF">DV707_03705</name>
    <name evidence="3" type="ORF">SAMN04488133_0816</name>
</gene>
<proteinExistence type="predicted"/>
<keyword evidence="1" id="KW-0472">Membrane</keyword>
<dbReference type="Pfam" id="PF26045">
    <property type="entry name" value="OB_2TM_halo"/>
    <property type="match status" value="1"/>
</dbReference>
<keyword evidence="1" id="KW-0812">Transmembrane</keyword>
<dbReference type="Proteomes" id="UP000236740">
    <property type="component" value="Unassembled WGS sequence"/>
</dbReference>
<keyword evidence="1" id="KW-1133">Transmembrane helix</keyword>
<reference evidence="2 5" key="2">
    <citation type="journal article" date="2019" name="Nat. Commun.">
        <title>A new type of DNA phosphorothioation-based antiviral system in archaea.</title>
        <authorList>
            <person name="Xiong L."/>
            <person name="Liu S."/>
            <person name="Chen S."/>
            <person name="Xiao Y."/>
            <person name="Zhu B."/>
            <person name="Gao Y."/>
            <person name="Zhang Y."/>
            <person name="Chen B."/>
            <person name="Luo J."/>
            <person name="Deng Z."/>
            <person name="Chen X."/>
            <person name="Wang L."/>
            <person name="Chen S."/>
        </authorList>
    </citation>
    <scope>NUCLEOTIDE SEQUENCE [LARGE SCALE GENOMIC DNA]</scope>
    <source>
        <strain evidence="2 5">CGMCC 1.10331</strain>
    </source>
</reference>
<accession>A0A1H5V3M2</accession>
<dbReference type="KEGG" id="hlm:DV707_03705"/>
<dbReference type="Proteomes" id="UP000296733">
    <property type="component" value="Chromosome"/>
</dbReference>
<dbReference type="EMBL" id="FNVN01000001">
    <property type="protein sequence ID" value="SEF81338.1"/>
    <property type="molecule type" value="Genomic_DNA"/>
</dbReference>
<feature type="transmembrane region" description="Helical" evidence="1">
    <location>
        <begin position="28"/>
        <end position="49"/>
    </location>
</feature>
<protein>
    <submittedName>
        <fullName evidence="3">Uncharacterized protein</fullName>
    </submittedName>
</protein>
<organism evidence="3 4">
    <name type="scientific">Halobellus limi</name>
    <dbReference type="NCBI Taxonomy" id="699433"/>
    <lineage>
        <taxon>Archaea</taxon>
        <taxon>Methanobacteriati</taxon>
        <taxon>Methanobacteriota</taxon>
        <taxon>Stenosarchaea group</taxon>
        <taxon>Halobacteria</taxon>
        <taxon>Halobacteriales</taxon>
        <taxon>Haloferacaceae</taxon>
        <taxon>Halobellus</taxon>
    </lineage>
</organism>
<evidence type="ECO:0000313" key="4">
    <source>
        <dbReference type="Proteomes" id="UP000236740"/>
    </source>
</evidence>
<reference evidence="3 4" key="1">
    <citation type="submission" date="2016-10" db="EMBL/GenBank/DDBJ databases">
        <authorList>
            <person name="de Groot N.N."/>
        </authorList>
    </citation>
    <scope>NUCLEOTIDE SEQUENCE [LARGE SCALE GENOMIC DNA]</scope>
    <source>
        <strain evidence="3 4">CGMCC 1.10331</strain>
    </source>
</reference>
<keyword evidence="4" id="KW-1185">Reference proteome</keyword>
<evidence type="ECO:0000256" key="1">
    <source>
        <dbReference type="SAM" id="Phobius"/>
    </source>
</evidence>
<dbReference type="InterPro" id="IPR058927">
    <property type="entry name" value="OB_2TM"/>
</dbReference>
<name>A0A1H5V3M2_9EURY</name>
<evidence type="ECO:0000313" key="3">
    <source>
        <dbReference type="EMBL" id="SEF81338.1"/>
    </source>
</evidence>
<evidence type="ECO:0000313" key="5">
    <source>
        <dbReference type="Proteomes" id="UP000296733"/>
    </source>
</evidence>
<dbReference type="AlphaFoldDB" id="A0A1H5V3M2"/>
<feature type="transmembrane region" description="Helical" evidence="1">
    <location>
        <begin position="137"/>
        <end position="156"/>
    </location>
</feature>
<evidence type="ECO:0000313" key="2">
    <source>
        <dbReference type="EMBL" id="QCC46844.1"/>
    </source>
</evidence>
<sequence>MTVVDGAGGSDSESIITQSERIAPVRRLPTLLVLCVALIALVVGFGLQFNGSDAYPDPEAIDDEYPSHVGERVHLWGEVVETGDGTVVLAADPLRFAVSDPPPRAVDPGDSVQVYGTLRPDRRMETTAYDVQSTGRIGYMYGVSVLGALLAAAGFLRRWRVDRSGWRFVPREGE</sequence>